<name>A0A284RUR0_ARMOS</name>
<evidence type="ECO:0000313" key="2">
    <source>
        <dbReference type="EMBL" id="SJL12488.1"/>
    </source>
</evidence>
<keyword evidence="3" id="KW-1185">Reference proteome</keyword>
<evidence type="ECO:0000256" key="1">
    <source>
        <dbReference type="SAM" id="MobiDB-lite"/>
    </source>
</evidence>
<dbReference type="AlphaFoldDB" id="A0A284RUR0"/>
<dbReference type="Proteomes" id="UP000219338">
    <property type="component" value="Unassembled WGS sequence"/>
</dbReference>
<feature type="region of interest" description="Disordered" evidence="1">
    <location>
        <begin position="1"/>
        <end position="24"/>
    </location>
</feature>
<organism evidence="2 3">
    <name type="scientific">Armillaria ostoyae</name>
    <name type="common">Armillaria root rot fungus</name>
    <dbReference type="NCBI Taxonomy" id="47428"/>
    <lineage>
        <taxon>Eukaryota</taxon>
        <taxon>Fungi</taxon>
        <taxon>Dikarya</taxon>
        <taxon>Basidiomycota</taxon>
        <taxon>Agaricomycotina</taxon>
        <taxon>Agaricomycetes</taxon>
        <taxon>Agaricomycetidae</taxon>
        <taxon>Agaricales</taxon>
        <taxon>Marasmiineae</taxon>
        <taxon>Physalacriaceae</taxon>
        <taxon>Armillaria</taxon>
    </lineage>
</organism>
<proteinExistence type="predicted"/>
<sequence>MNRDDAAEEDLRSQGPNFCDEHTLRVPPSAMDQLSSTLEWRYPILETLADVDVDLEATFDDVCIPSSTEEDYFRTPESKPLDVSGKQSVVTHAPEVIVEVRLESSDIF</sequence>
<evidence type="ECO:0000313" key="3">
    <source>
        <dbReference type="Proteomes" id="UP000219338"/>
    </source>
</evidence>
<dbReference type="EMBL" id="FUEG01000017">
    <property type="protein sequence ID" value="SJL12488.1"/>
    <property type="molecule type" value="Genomic_DNA"/>
</dbReference>
<gene>
    <name evidence="2" type="ORF">ARMOST_15915</name>
</gene>
<reference evidence="3" key="1">
    <citation type="journal article" date="2017" name="Nat. Ecol. Evol.">
        <title>Genome expansion and lineage-specific genetic innovations in the forest pathogenic fungi Armillaria.</title>
        <authorList>
            <person name="Sipos G."/>
            <person name="Prasanna A.N."/>
            <person name="Walter M.C."/>
            <person name="O'Connor E."/>
            <person name="Balint B."/>
            <person name="Krizsan K."/>
            <person name="Kiss B."/>
            <person name="Hess J."/>
            <person name="Varga T."/>
            <person name="Slot J."/>
            <person name="Riley R."/>
            <person name="Boka B."/>
            <person name="Rigling D."/>
            <person name="Barry K."/>
            <person name="Lee J."/>
            <person name="Mihaltcheva S."/>
            <person name="LaButti K."/>
            <person name="Lipzen A."/>
            <person name="Waldron R."/>
            <person name="Moloney N.M."/>
            <person name="Sperisen C."/>
            <person name="Kredics L."/>
            <person name="Vagvoelgyi C."/>
            <person name="Patrignani A."/>
            <person name="Fitzpatrick D."/>
            <person name="Nagy I."/>
            <person name="Doyle S."/>
            <person name="Anderson J.B."/>
            <person name="Grigoriev I.V."/>
            <person name="Gueldener U."/>
            <person name="Muensterkoetter M."/>
            <person name="Nagy L.G."/>
        </authorList>
    </citation>
    <scope>NUCLEOTIDE SEQUENCE [LARGE SCALE GENOMIC DNA]</scope>
    <source>
        <strain evidence="3">C18/9</strain>
    </source>
</reference>
<feature type="compositionally biased region" description="Basic and acidic residues" evidence="1">
    <location>
        <begin position="1"/>
        <end position="12"/>
    </location>
</feature>
<protein>
    <submittedName>
        <fullName evidence="2">Uncharacterized protein</fullName>
    </submittedName>
</protein>
<accession>A0A284RUR0</accession>